<proteinExistence type="predicted"/>
<protein>
    <recommendedName>
        <fullName evidence="2">2EXR domain-containing protein</fullName>
    </recommendedName>
</protein>
<dbReference type="PANTHER" id="PTHR35910">
    <property type="entry name" value="2EXR DOMAIN-CONTAINING PROTEIN"/>
    <property type="match status" value="1"/>
</dbReference>
<name>A0A194WTZ5_MOLSC</name>
<gene>
    <name evidence="3" type="ORF">LY89DRAFT_739365</name>
</gene>
<evidence type="ECO:0000259" key="2">
    <source>
        <dbReference type="Pfam" id="PF20150"/>
    </source>
</evidence>
<evidence type="ECO:0000256" key="1">
    <source>
        <dbReference type="SAM" id="MobiDB-lite"/>
    </source>
</evidence>
<dbReference type="PANTHER" id="PTHR35910:SF6">
    <property type="entry name" value="2EXR DOMAIN-CONTAINING PROTEIN"/>
    <property type="match status" value="1"/>
</dbReference>
<sequence length="412" mass="46613">MTGKQQQKRHKYNLRPRSSTNSISSASSMKSKSKATSIGSSSMSSSSKATALSSTFTLFPNLPPEIRIMIWHMAMHPRVVMVTHKVVTNPPTPLTRSSISDPYPALLATSHESRSITLPLYTSIFPAPSLGPLRWHYSSNTNHIPKHLKKAVLPHSFHHTLPSHLAKVNKAMNHPSKAHKDYSAFATRYRKSHSVITPAFFSPSTDILYLCRPSTKFQSGLWTPSSSNAKQITSLALEFDTFGVARKGDGKRRWSGVYAYKNLGAVETLYLVCLEDREVVRVRFGEGLGVVEWSFRLMREGEEGWGLFREQMGKWWSGVVWDVKIGKKGKMSLWVAAKKEWKVDFEQWETDKRLILEGNERVAKEWGSAKRVYSWSDAVHWMRSLQPSRLMLNGDGETYEGPVKVAYNPLRG</sequence>
<accession>A0A194WTZ5</accession>
<dbReference type="GeneID" id="28830184"/>
<feature type="domain" description="2EXR" evidence="2">
    <location>
        <begin position="56"/>
        <end position="129"/>
    </location>
</feature>
<reference evidence="3 4" key="1">
    <citation type="submission" date="2015-10" db="EMBL/GenBank/DDBJ databases">
        <title>Full genome of DAOMC 229536 Phialocephala scopiformis, a fungal endophyte of spruce producing the potent anti-insectan compound rugulosin.</title>
        <authorList>
            <consortium name="DOE Joint Genome Institute"/>
            <person name="Walker A.K."/>
            <person name="Frasz S.L."/>
            <person name="Seifert K.A."/>
            <person name="Miller J.D."/>
            <person name="Mondo S.J."/>
            <person name="Labutti K."/>
            <person name="Lipzen A."/>
            <person name="Dockter R."/>
            <person name="Kennedy M."/>
            <person name="Grigoriev I.V."/>
            <person name="Spatafora J.W."/>
        </authorList>
    </citation>
    <scope>NUCLEOTIDE SEQUENCE [LARGE SCALE GENOMIC DNA]</scope>
    <source>
        <strain evidence="3 4">CBS 120377</strain>
    </source>
</reference>
<feature type="region of interest" description="Disordered" evidence="1">
    <location>
        <begin position="1"/>
        <end position="46"/>
    </location>
</feature>
<dbReference type="InterPro" id="IPR045518">
    <property type="entry name" value="2EXR"/>
</dbReference>
<dbReference type="RefSeq" id="XP_018065514.1">
    <property type="nucleotide sequence ID" value="XM_018220458.1"/>
</dbReference>
<dbReference type="OrthoDB" id="3535554at2759"/>
<evidence type="ECO:0000313" key="4">
    <source>
        <dbReference type="Proteomes" id="UP000070700"/>
    </source>
</evidence>
<feature type="compositionally biased region" description="Basic residues" evidence="1">
    <location>
        <begin position="1"/>
        <end position="14"/>
    </location>
</feature>
<evidence type="ECO:0000313" key="3">
    <source>
        <dbReference type="EMBL" id="KUJ11159.1"/>
    </source>
</evidence>
<organism evidence="3 4">
    <name type="scientific">Mollisia scopiformis</name>
    <name type="common">Conifer needle endophyte fungus</name>
    <name type="synonym">Phialocephala scopiformis</name>
    <dbReference type="NCBI Taxonomy" id="149040"/>
    <lineage>
        <taxon>Eukaryota</taxon>
        <taxon>Fungi</taxon>
        <taxon>Dikarya</taxon>
        <taxon>Ascomycota</taxon>
        <taxon>Pezizomycotina</taxon>
        <taxon>Leotiomycetes</taxon>
        <taxon>Helotiales</taxon>
        <taxon>Mollisiaceae</taxon>
        <taxon>Mollisia</taxon>
    </lineage>
</organism>
<feature type="compositionally biased region" description="Low complexity" evidence="1">
    <location>
        <begin position="18"/>
        <end position="46"/>
    </location>
</feature>
<dbReference type="Proteomes" id="UP000070700">
    <property type="component" value="Unassembled WGS sequence"/>
</dbReference>
<dbReference type="Pfam" id="PF20150">
    <property type="entry name" value="2EXR"/>
    <property type="match status" value="1"/>
</dbReference>
<dbReference type="EMBL" id="KQ947427">
    <property type="protein sequence ID" value="KUJ11159.1"/>
    <property type="molecule type" value="Genomic_DNA"/>
</dbReference>
<keyword evidence="4" id="KW-1185">Reference proteome</keyword>
<dbReference type="AlphaFoldDB" id="A0A194WTZ5"/>
<dbReference type="InParanoid" id="A0A194WTZ5"/>
<dbReference type="KEGG" id="psco:LY89DRAFT_739365"/>